<accession>M5FPN5</accession>
<evidence type="ECO:0000313" key="3">
    <source>
        <dbReference type="Proteomes" id="UP000030653"/>
    </source>
</evidence>
<dbReference type="GO" id="GO:0005524">
    <property type="term" value="F:ATP binding"/>
    <property type="evidence" value="ECO:0007669"/>
    <property type="project" value="InterPro"/>
</dbReference>
<dbReference type="Gene3D" id="1.10.510.10">
    <property type="entry name" value="Transferase(Phosphotransferase) domain 1"/>
    <property type="match status" value="1"/>
</dbReference>
<protein>
    <submittedName>
        <fullName evidence="2">Kinase-like protein</fullName>
    </submittedName>
</protein>
<dbReference type="AlphaFoldDB" id="M5FPN5"/>
<dbReference type="EMBL" id="JH795878">
    <property type="protein sequence ID" value="EJT97188.1"/>
    <property type="molecule type" value="Genomic_DNA"/>
</dbReference>
<gene>
    <name evidence="2" type="ORF">DACRYDRAFT_112141</name>
</gene>
<dbReference type="SUPFAM" id="SSF56112">
    <property type="entry name" value="Protein kinase-like (PK-like)"/>
    <property type="match status" value="1"/>
</dbReference>
<dbReference type="InterPro" id="IPR051681">
    <property type="entry name" value="Ser/Thr_Kinases-Pseudokinases"/>
</dbReference>
<evidence type="ECO:0000259" key="1">
    <source>
        <dbReference type="PROSITE" id="PS50011"/>
    </source>
</evidence>
<reference evidence="2 3" key="1">
    <citation type="journal article" date="2012" name="Science">
        <title>The Paleozoic origin of enzymatic lignin decomposition reconstructed from 31 fungal genomes.</title>
        <authorList>
            <person name="Floudas D."/>
            <person name="Binder M."/>
            <person name="Riley R."/>
            <person name="Barry K."/>
            <person name="Blanchette R.A."/>
            <person name="Henrissat B."/>
            <person name="Martinez A.T."/>
            <person name="Otillar R."/>
            <person name="Spatafora J.W."/>
            <person name="Yadav J.S."/>
            <person name="Aerts A."/>
            <person name="Benoit I."/>
            <person name="Boyd A."/>
            <person name="Carlson A."/>
            <person name="Copeland A."/>
            <person name="Coutinho P.M."/>
            <person name="de Vries R.P."/>
            <person name="Ferreira P."/>
            <person name="Findley K."/>
            <person name="Foster B."/>
            <person name="Gaskell J."/>
            <person name="Glotzer D."/>
            <person name="Gorecki P."/>
            <person name="Heitman J."/>
            <person name="Hesse C."/>
            <person name="Hori C."/>
            <person name="Igarashi K."/>
            <person name="Jurgens J.A."/>
            <person name="Kallen N."/>
            <person name="Kersten P."/>
            <person name="Kohler A."/>
            <person name="Kuees U."/>
            <person name="Kumar T.K.A."/>
            <person name="Kuo A."/>
            <person name="LaButti K."/>
            <person name="Larrondo L.F."/>
            <person name="Lindquist E."/>
            <person name="Ling A."/>
            <person name="Lombard V."/>
            <person name="Lucas S."/>
            <person name="Lundell T."/>
            <person name="Martin R."/>
            <person name="McLaughlin D.J."/>
            <person name="Morgenstern I."/>
            <person name="Morin E."/>
            <person name="Murat C."/>
            <person name="Nagy L.G."/>
            <person name="Nolan M."/>
            <person name="Ohm R.A."/>
            <person name="Patyshakuliyeva A."/>
            <person name="Rokas A."/>
            <person name="Ruiz-Duenas F.J."/>
            <person name="Sabat G."/>
            <person name="Salamov A."/>
            <person name="Samejima M."/>
            <person name="Schmutz J."/>
            <person name="Slot J.C."/>
            <person name="St John F."/>
            <person name="Stenlid J."/>
            <person name="Sun H."/>
            <person name="Sun S."/>
            <person name="Syed K."/>
            <person name="Tsang A."/>
            <person name="Wiebenga A."/>
            <person name="Young D."/>
            <person name="Pisabarro A."/>
            <person name="Eastwood D.C."/>
            <person name="Martin F."/>
            <person name="Cullen D."/>
            <person name="Grigoriev I.V."/>
            <person name="Hibbett D.S."/>
        </authorList>
    </citation>
    <scope>NUCLEOTIDE SEQUENCE [LARGE SCALE GENOMIC DNA]</scope>
    <source>
        <strain evidence="2 3">DJM-731 SS1</strain>
    </source>
</reference>
<dbReference type="Pfam" id="PF07714">
    <property type="entry name" value="PK_Tyr_Ser-Thr"/>
    <property type="match status" value="1"/>
</dbReference>
<dbReference type="SMART" id="SM00219">
    <property type="entry name" value="TyrKc"/>
    <property type="match status" value="1"/>
</dbReference>
<dbReference type="InterPro" id="IPR001245">
    <property type="entry name" value="Ser-Thr/Tyr_kinase_cat_dom"/>
</dbReference>
<dbReference type="OrthoDB" id="346907at2759"/>
<name>M5FPN5_DACPD</name>
<feature type="domain" description="Protein kinase" evidence="1">
    <location>
        <begin position="1"/>
        <end position="209"/>
    </location>
</feature>
<dbReference type="GeneID" id="63684413"/>
<dbReference type="STRING" id="1858805.M5FPN5"/>
<dbReference type="InterPro" id="IPR020635">
    <property type="entry name" value="Tyr_kinase_cat_dom"/>
</dbReference>
<organism evidence="2 3">
    <name type="scientific">Dacryopinax primogenitus (strain DJM 731)</name>
    <name type="common">Brown rot fungus</name>
    <dbReference type="NCBI Taxonomy" id="1858805"/>
    <lineage>
        <taxon>Eukaryota</taxon>
        <taxon>Fungi</taxon>
        <taxon>Dikarya</taxon>
        <taxon>Basidiomycota</taxon>
        <taxon>Agaricomycotina</taxon>
        <taxon>Dacrymycetes</taxon>
        <taxon>Dacrymycetales</taxon>
        <taxon>Dacrymycetaceae</taxon>
        <taxon>Dacryopinax</taxon>
    </lineage>
</organism>
<keyword evidence="2" id="KW-0418">Kinase</keyword>
<dbReference type="HOGENOM" id="CLU_000288_7_18_1"/>
<dbReference type="InterPro" id="IPR011009">
    <property type="entry name" value="Kinase-like_dom_sf"/>
</dbReference>
<keyword evidence="2" id="KW-0808">Transferase</keyword>
<evidence type="ECO:0000313" key="2">
    <source>
        <dbReference type="EMBL" id="EJT97188.1"/>
    </source>
</evidence>
<proteinExistence type="predicted"/>
<dbReference type="Proteomes" id="UP000030653">
    <property type="component" value="Unassembled WGS sequence"/>
</dbReference>
<dbReference type="GO" id="GO:0004713">
    <property type="term" value="F:protein tyrosine kinase activity"/>
    <property type="evidence" value="ECO:0007669"/>
    <property type="project" value="InterPro"/>
</dbReference>
<dbReference type="PANTHER" id="PTHR44329">
    <property type="entry name" value="SERINE/THREONINE-PROTEIN KINASE TNNI3K-RELATED"/>
    <property type="match status" value="1"/>
</dbReference>
<sequence>MASGKSPPGWSPSFENTLTKHMNRVQICLREAWRWSQLDHPNITPLLGLANLREVARNAPFQLCTVAPWATHGNIMEYIHSAALSLPEMFILLRDIAAGLVYLHSVEPTPFVHGGLNGNNVLVFRDRSQSQGRIRACLVDFGLSGMWNEDESTVDVTAMALRGNPRWLAWERVEPAKYGIPNASLSITVHSDVFEMMRTFFQASIVSTL</sequence>
<dbReference type="InterPro" id="IPR000719">
    <property type="entry name" value="Prot_kinase_dom"/>
</dbReference>
<dbReference type="RefSeq" id="XP_040624086.1">
    <property type="nucleotide sequence ID" value="XM_040769351.1"/>
</dbReference>
<dbReference type="GO" id="GO:0004674">
    <property type="term" value="F:protein serine/threonine kinase activity"/>
    <property type="evidence" value="ECO:0007669"/>
    <property type="project" value="TreeGrafter"/>
</dbReference>
<dbReference type="PROSITE" id="PS50011">
    <property type="entry name" value="PROTEIN_KINASE_DOM"/>
    <property type="match status" value="1"/>
</dbReference>
<keyword evidence="3" id="KW-1185">Reference proteome</keyword>